<reference evidence="1 2" key="1">
    <citation type="journal article" date="2018" name="Front. Plant Sci.">
        <title>Red Clover (Trifolium pratense) and Zigzag Clover (T. medium) - A Picture of Genomic Similarities and Differences.</title>
        <authorList>
            <person name="Dluhosova J."/>
            <person name="Istvanek J."/>
            <person name="Nedelnik J."/>
            <person name="Repkova J."/>
        </authorList>
    </citation>
    <scope>NUCLEOTIDE SEQUENCE [LARGE SCALE GENOMIC DNA]</scope>
    <source>
        <strain evidence="2">cv. 10/8</strain>
        <tissue evidence="1">Leaf</tissue>
    </source>
</reference>
<protein>
    <submittedName>
        <fullName evidence="1">Uncharacterized protein</fullName>
    </submittedName>
</protein>
<evidence type="ECO:0000313" key="1">
    <source>
        <dbReference type="EMBL" id="MCI65736.1"/>
    </source>
</evidence>
<accession>A0A392U043</accession>
<feature type="non-terminal residue" evidence="1">
    <location>
        <position position="26"/>
    </location>
</feature>
<evidence type="ECO:0000313" key="2">
    <source>
        <dbReference type="Proteomes" id="UP000265520"/>
    </source>
</evidence>
<comment type="caution">
    <text evidence="1">The sequence shown here is derived from an EMBL/GenBank/DDBJ whole genome shotgun (WGS) entry which is preliminary data.</text>
</comment>
<sequence length="26" mass="2732">MSSQAGLPPILANFPLLDMENSEAAD</sequence>
<keyword evidence="2" id="KW-1185">Reference proteome</keyword>
<proteinExistence type="predicted"/>
<organism evidence="1 2">
    <name type="scientific">Trifolium medium</name>
    <dbReference type="NCBI Taxonomy" id="97028"/>
    <lineage>
        <taxon>Eukaryota</taxon>
        <taxon>Viridiplantae</taxon>
        <taxon>Streptophyta</taxon>
        <taxon>Embryophyta</taxon>
        <taxon>Tracheophyta</taxon>
        <taxon>Spermatophyta</taxon>
        <taxon>Magnoliopsida</taxon>
        <taxon>eudicotyledons</taxon>
        <taxon>Gunneridae</taxon>
        <taxon>Pentapetalae</taxon>
        <taxon>rosids</taxon>
        <taxon>fabids</taxon>
        <taxon>Fabales</taxon>
        <taxon>Fabaceae</taxon>
        <taxon>Papilionoideae</taxon>
        <taxon>50 kb inversion clade</taxon>
        <taxon>NPAAA clade</taxon>
        <taxon>Hologalegina</taxon>
        <taxon>IRL clade</taxon>
        <taxon>Trifolieae</taxon>
        <taxon>Trifolium</taxon>
    </lineage>
</organism>
<dbReference type="Proteomes" id="UP000265520">
    <property type="component" value="Unassembled WGS sequence"/>
</dbReference>
<dbReference type="AlphaFoldDB" id="A0A392U043"/>
<dbReference type="EMBL" id="LXQA010681408">
    <property type="protein sequence ID" value="MCI65736.1"/>
    <property type="molecule type" value="Genomic_DNA"/>
</dbReference>
<name>A0A392U043_9FABA</name>